<dbReference type="Proteomes" id="UP000299102">
    <property type="component" value="Unassembled WGS sequence"/>
</dbReference>
<keyword evidence="1" id="KW-0812">Transmembrane</keyword>
<name>A0A4C1WL68_EUMVA</name>
<feature type="transmembrane region" description="Helical" evidence="1">
    <location>
        <begin position="29"/>
        <end position="51"/>
    </location>
</feature>
<comment type="caution">
    <text evidence="2">The sequence shown here is derived from an EMBL/GenBank/DDBJ whole genome shotgun (WGS) entry which is preliminary data.</text>
</comment>
<proteinExistence type="predicted"/>
<gene>
    <name evidence="2" type="ORF">EVAR_42773_1</name>
</gene>
<reference evidence="2 3" key="1">
    <citation type="journal article" date="2019" name="Commun. Biol.">
        <title>The bagworm genome reveals a unique fibroin gene that provides high tensile strength.</title>
        <authorList>
            <person name="Kono N."/>
            <person name="Nakamura H."/>
            <person name="Ohtoshi R."/>
            <person name="Tomita M."/>
            <person name="Numata K."/>
            <person name="Arakawa K."/>
        </authorList>
    </citation>
    <scope>NUCLEOTIDE SEQUENCE [LARGE SCALE GENOMIC DNA]</scope>
</reference>
<evidence type="ECO:0000256" key="1">
    <source>
        <dbReference type="SAM" id="Phobius"/>
    </source>
</evidence>
<evidence type="ECO:0000313" key="3">
    <source>
        <dbReference type="Proteomes" id="UP000299102"/>
    </source>
</evidence>
<dbReference type="EMBL" id="BGZK01000584">
    <property type="protein sequence ID" value="GBP51590.1"/>
    <property type="molecule type" value="Genomic_DNA"/>
</dbReference>
<evidence type="ECO:0000313" key="2">
    <source>
        <dbReference type="EMBL" id="GBP51590.1"/>
    </source>
</evidence>
<organism evidence="2 3">
    <name type="scientific">Eumeta variegata</name>
    <name type="common">Bagworm moth</name>
    <name type="synonym">Eumeta japonica</name>
    <dbReference type="NCBI Taxonomy" id="151549"/>
    <lineage>
        <taxon>Eukaryota</taxon>
        <taxon>Metazoa</taxon>
        <taxon>Ecdysozoa</taxon>
        <taxon>Arthropoda</taxon>
        <taxon>Hexapoda</taxon>
        <taxon>Insecta</taxon>
        <taxon>Pterygota</taxon>
        <taxon>Neoptera</taxon>
        <taxon>Endopterygota</taxon>
        <taxon>Lepidoptera</taxon>
        <taxon>Glossata</taxon>
        <taxon>Ditrysia</taxon>
        <taxon>Tineoidea</taxon>
        <taxon>Psychidae</taxon>
        <taxon>Oiketicinae</taxon>
        <taxon>Eumeta</taxon>
    </lineage>
</organism>
<protein>
    <submittedName>
        <fullName evidence="2">Uncharacterized protein</fullName>
    </submittedName>
</protein>
<keyword evidence="1" id="KW-0472">Membrane</keyword>
<keyword evidence="3" id="KW-1185">Reference proteome</keyword>
<accession>A0A4C1WL68</accession>
<dbReference type="AlphaFoldDB" id="A0A4C1WL68"/>
<keyword evidence="1" id="KW-1133">Transmembrane helix</keyword>
<sequence length="181" mass="19883">MPSRPIVHAGAANGRRRAVASPRRRPRSAVWLVSLIAISVAWSASVGFLAFAKLTVLVGSKGFTSWEDRKVCDSFLRYGSRQEGMGVSFGEATRTADTDNGMALTAISLLVLIEHVMYQTLVTSGSNTRSNNVFGQELPQFYFNDESRDSERSQSKRCGAIVAYHVNQHDTWTYDAGAGQF</sequence>